<dbReference type="GO" id="GO:0008410">
    <property type="term" value="F:CoA-transferase activity"/>
    <property type="evidence" value="ECO:0007669"/>
    <property type="project" value="TreeGrafter"/>
</dbReference>
<dbReference type="SUPFAM" id="SSF89796">
    <property type="entry name" value="CoA-transferase family III (CaiB/BaiF)"/>
    <property type="match status" value="1"/>
</dbReference>
<dbReference type="InterPro" id="IPR023606">
    <property type="entry name" value="CoA-Trfase_III_dom_1_sf"/>
</dbReference>
<dbReference type="RefSeq" id="WP_007634334.1">
    <property type="nucleotide sequence ID" value="NC_020514.1"/>
</dbReference>
<keyword evidence="1" id="KW-0808">Transferase</keyword>
<dbReference type="Gene3D" id="3.30.1540.10">
    <property type="entry name" value="formyl-coa transferase, domain 3"/>
    <property type="match status" value="1"/>
</dbReference>
<proteinExistence type="predicted"/>
<dbReference type="EMBL" id="CP003837">
    <property type="protein sequence ID" value="AGH46173.1"/>
    <property type="molecule type" value="Genomic_DNA"/>
</dbReference>
<accession>K7A493</accession>
<evidence type="ECO:0008006" key="4">
    <source>
        <dbReference type="Google" id="ProtNLM"/>
    </source>
</evidence>
<dbReference type="STRING" id="1129794.C427_4068"/>
<dbReference type="InterPro" id="IPR044855">
    <property type="entry name" value="CoA-Trfase_III_dom3_sf"/>
</dbReference>
<evidence type="ECO:0000313" key="3">
    <source>
        <dbReference type="Proteomes" id="UP000011864"/>
    </source>
</evidence>
<dbReference type="InterPro" id="IPR003673">
    <property type="entry name" value="CoA-Trfase_fam_III"/>
</dbReference>
<reference evidence="2 3" key="1">
    <citation type="journal article" date="2013" name="Genome Announc.">
        <title>Complete Genome Sequence of Glaciecola psychrophila Strain 170T.</title>
        <authorList>
            <person name="Yin J."/>
            <person name="Chen J."/>
            <person name="Liu G."/>
            <person name="Yu Y."/>
            <person name="Song L."/>
            <person name="Wang X."/>
            <person name="Qu X."/>
        </authorList>
    </citation>
    <scope>NUCLEOTIDE SEQUENCE [LARGE SCALE GENOMIC DNA]</scope>
    <source>
        <strain evidence="2 3">170</strain>
    </source>
</reference>
<keyword evidence="3" id="KW-1185">Reference proteome</keyword>
<dbReference type="AlphaFoldDB" id="K7A493"/>
<organism evidence="2 3">
    <name type="scientific">Paraglaciecola psychrophila 170</name>
    <dbReference type="NCBI Taxonomy" id="1129794"/>
    <lineage>
        <taxon>Bacteria</taxon>
        <taxon>Pseudomonadati</taxon>
        <taxon>Pseudomonadota</taxon>
        <taxon>Gammaproteobacteria</taxon>
        <taxon>Alteromonadales</taxon>
        <taxon>Alteromonadaceae</taxon>
        <taxon>Paraglaciecola</taxon>
    </lineage>
</organism>
<protein>
    <recommendedName>
        <fullName evidence="4">L-carnitine dehydratase/bile acid-inducible protein F</fullName>
    </recommendedName>
</protein>
<dbReference type="HOGENOM" id="CLU_033975_0_1_6"/>
<gene>
    <name evidence="2" type="ORF">C427_4068</name>
</gene>
<dbReference type="OrthoDB" id="9058532at2"/>
<dbReference type="Pfam" id="PF02515">
    <property type="entry name" value="CoA_transf_3"/>
    <property type="match status" value="1"/>
</dbReference>
<dbReference type="KEGG" id="gps:C427_4068"/>
<sequence length="407" mass="44872">MSSPLSHIRVLELSRILAGPWAGQMLADLGAEIIKVEKPIQGDDTRHWGPPYLNNQQSEAPTESAYFLSANRGKRSITIDIRQPKGQAIIHQLIESCDVLIENFKVGSLQKYHLDYASLSAINPQLIYCSITGFGQNGPYAQRAGYDFLLQGMGGLMSVTGEPDHLPGGGPQKVGVALTDILTGMYATTAIQAAIIEREKSRLGQHIDLALLDVQVACLANQAMNYLVSDETPKRMGNAHPNIVPYQTFQTADGFIILTIGNDSQFAGFCEVAQCQALIQDPRFTTNQARVRNREIVIEKLANIIQAKDSEFWLQQLETKGVPCGPINDIAQVFENPQIKHRKILGELTHPKNGKVPTIKNPINFSRTPIVYNQAPPNLGEHTEDVLTELLEYDASAINKLRQSNVI</sequence>
<evidence type="ECO:0000256" key="1">
    <source>
        <dbReference type="ARBA" id="ARBA00022679"/>
    </source>
</evidence>
<dbReference type="eggNOG" id="COG1804">
    <property type="taxonomic scope" value="Bacteria"/>
</dbReference>
<dbReference type="Gene3D" id="3.40.50.10540">
    <property type="entry name" value="Crotonobetainyl-coa:carnitine coa-transferase, domain 1"/>
    <property type="match status" value="1"/>
</dbReference>
<name>K7A493_9ALTE</name>
<dbReference type="PATRIC" id="fig|1129794.4.peg.4051"/>
<evidence type="ECO:0000313" key="2">
    <source>
        <dbReference type="EMBL" id="AGH46173.1"/>
    </source>
</evidence>
<dbReference type="InterPro" id="IPR050483">
    <property type="entry name" value="CoA-transferase_III_domain"/>
</dbReference>
<dbReference type="PANTHER" id="PTHR48207">
    <property type="entry name" value="SUCCINATE--HYDROXYMETHYLGLUTARATE COA-TRANSFERASE"/>
    <property type="match status" value="1"/>
</dbReference>
<dbReference type="Proteomes" id="UP000011864">
    <property type="component" value="Chromosome"/>
</dbReference>
<dbReference type="PANTHER" id="PTHR48207:SF3">
    <property type="entry name" value="SUCCINATE--HYDROXYMETHYLGLUTARATE COA-TRANSFERASE"/>
    <property type="match status" value="1"/>
</dbReference>